<evidence type="ECO:0008006" key="5">
    <source>
        <dbReference type="Google" id="ProtNLM"/>
    </source>
</evidence>
<dbReference type="Gene3D" id="2.60.40.3940">
    <property type="match status" value="1"/>
</dbReference>
<gene>
    <name evidence="3" type="ORF">LAB08_R26110</name>
</gene>
<dbReference type="PANTHER" id="PTHR35191:SF1">
    <property type="entry name" value="PROPHAGE SIDE TAIL FIBER PROTEIN HOMOLOG STFQ-RELATED"/>
    <property type="match status" value="1"/>
</dbReference>
<dbReference type="InterPro" id="IPR022225">
    <property type="entry name" value="Phage_tail_fibre_N"/>
</dbReference>
<evidence type="ECO:0000313" key="4">
    <source>
        <dbReference type="Proteomes" id="UP000218595"/>
    </source>
</evidence>
<evidence type="ECO:0000259" key="2">
    <source>
        <dbReference type="Pfam" id="PF21882"/>
    </source>
</evidence>
<organism evidence="3 4">
    <name type="scientific">Pseudomonas izuensis</name>
    <dbReference type="NCBI Taxonomy" id="2684212"/>
    <lineage>
        <taxon>Bacteria</taxon>
        <taxon>Pseudomonadati</taxon>
        <taxon>Pseudomonadota</taxon>
        <taxon>Gammaproteobacteria</taxon>
        <taxon>Pseudomonadales</taxon>
        <taxon>Pseudomonadaceae</taxon>
        <taxon>Pseudomonas</taxon>
    </lineage>
</organism>
<evidence type="ECO:0000313" key="3">
    <source>
        <dbReference type="EMBL" id="BCX67972.1"/>
    </source>
</evidence>
<dbReference type="InterPro" id="IPR054075">
    <property type="entry name" value="Gp53-like_C"/>
</dbReference>
<protein>
    <recommendedName>
        <fullName evidence="5">Phage tail-collar fibre protein</fullName>
    </recommendedName>
</protein>
<dbReference type="EMBL" id="AP017423">
    <property type="protein sequence ID" value="BCX67972.1"/>
    <property type="molecule type" value="Genomic_DNA"/>
</dbReference>
<accession>A0ABM7S125</accession>
<proteinExistence type="predicted"/>
<feature type="domain" description="Putative tail fiber protein gp53-like C-terminal" evidence="2">
    <location>
        <begin position="804"/>
        <end position="881"/>
    </location>
</feature>
<reference evidence="3 4" key="1">
    <citation type="submission" date="2016-04" db="EMBL/GenBank/DDBJ databases">
        <title>Complete genome sequence of Pseudomonas sp. LAB-08 isolated from TCE contaminated aquifer soil.</title>
        <authorList>
            <person name="Dohra H."/>
            <person name="Suzuki K."/>
            <person name="Fatma A."/>
            <person name="Inuzuka Y."/>
            <person name="Honjo M."/>
            <person name="Tashiro Y."/>
            <person name="Futamata H."/>
        </authorList>
    </citation>
    <scope>NUCLEOTIDE SEQUENCE [LARGE SCALE GENOMIC DNA]</scope>
    <source>
        <strain evidence="3 4">LAB-08</strain>
    </source>
</reference>
<name>A0ABM7S125_9PSED</name>
<dbReference type="InterPro" id="IPR051934">
    <property type="entry name" value="Phage_Tail_Fiber_Structural"/>
</dbReference>
<keyword evidence="4" id="KW-1185">Reference proteome</keyword>
<dbReference type="Pfam" id="PF21882">
    <property type="entry name" value="Gp53-like_C"/>
    <property type="match status" value="1"/>
</dbReference>
<sequence>MIDQNSQFFAILTNVGVAKQAKADALGIPWKITQMAVGDANGTDPQPSATQTALINERRRAPLNQLKLDPTNAAIIIAEQVIPEDVGGWWIREIGLYDSDNDLVAIANCAPSFKPLLAQGSGRTQIVRMNMIVSNSSNVELKIDPSVVLATRAYVDAKVLEELNKQDFKHSVLVATTAAITLSGVQTIDGTAVPAGSRVLVKNQAAAKDNGIYLSATGAWSRAADADASVEVTPGLFVHVEQGTLSGDSVWQLITDAPIVLGTTSLSFEMISGRTGIGAGTYRSVTVDKYGRVMAGTNPTTLAAYGITDAQPLDPELTALAAISVNGLLARTGSGTAAARSIVAGAGVSVTNGDAAAGNPTVSLSASGITAGTYPKLTVDQYGRATAGALLAAADIPALDWAKIGSGKPTTLGGYGITDAQPLDSDLTALAALVATGLYANTGPGTAAARSIATGSGLSVSNGDGVAGNPTLTNTGVLSAVGTANQVIVSGATGNVVFSLPQSIHSGATPSWAQINLAADPTAALHVATKQYVDNLISGLDIKTSVLVATTANIALSGTQTIDGISVTAGARVLVKNQTTASQNGLYLCAAGAWARSSDADTWNELVSAFVFVEKGAQNADTGWVCTIDPGGTLGTTAVTVSQFAGAGTVTAGAGVDVVGNQVSLAVSGVAAGTYPKVTVDQYGRVTVGAALVAADVPVLDWAKITTGKPTTLGGYGVVLPTQQQAETGADNTLPMTPLRVFQAIAKVVSQATEAAFGWARIATLTQVNAGSGDDVIVTPYKLRMGFAVSFNAQGYVVFPTWLGSLIIQWTSSAAIAPGATGAAYWPIAFPNGCIWALAAPLGSAGNSSSGNVVAGGVSTVAVNLYNWGAINTPARVLAIGV</sequence>
<feature type="domain" description="Phage tail fibre protein N-terminal" evidence="1">
    <location>
        <begin position="6"/>
        <end position="152"/>
    </location>
</feature>
<dbReference type="Pfam" id="PF12571">
    <property type="entry name" value="Phage_tail_fib"/>
    <property type="match status" value="1"/>
</dbReference>
<dbReference type="Proteomes" id="UP000218595">
    <property type="component" value="Chromosome"/>
</dbReference>
<evidence type="ECO:0000259" key="1">
    <source>
        <dbReference type="Pfam" id="PF12571"/>
    </source>
</evidence>
<dbReference type="PANTHER" id="PTHR35191">
    <property type="entry name" value="PROPHAGE SIDE TAIL FIBER PROTEIN HOMOLOG STFQ-RELATED"/>
    <property type="match status" value="1"/>
</dbReference>